<feature type="transmembrane region" description="Helical" evidence="1">
    <location>
        <begin position="218"/>
        <end position="239"/>
    </location>
</feature>
<feature type="transmembrane region" description="Helical" evidence="1">
    <location>
        <begin position="424"/>
        <end position="447"/>
    </location>
</feature>
<feature type="transmembrane region" description="Helical" evidence="1">
    <location>
        <begin position="325"/>
        <end position="343"/>
    </location>
</feature>
<sequence>MGVLGIVLFCLLYVCCETIRITGTWNTVEKRLVIATKFGFQQTDPLDKENSRGFIYGNITYSVSANISDRAAFLVIPNSHIHLLTSDSEYEPACSVLLQNISQIAYEDDCFKQGKADLLRWVPCPTGEICKEDEDVKPHKIIPGYQFTLRVEEPLTPQYWYVVLVSCNLNKKCEWITTTEPFVLDYDIWLTNGNPQISTGFFFSNKQFSFDEQNLTEIYVFAVLVYIILAYSQYQAIQLGQHRQIPARQRLLAWIIGLKLCGLFLQGFDAYIFSIFGRGFLMFSFLGELLRVFAICLLCLMLILMARGWSLNETSSKAYTRTVHYVWCVISLLDIFLFIYNFHKLDDVPRNMDIFQSWVGHALLSLRLIQAVWFLIEVKRSIRRELNEERAIFLVHWGAAYSVWFVYLIGLGFIAAFISNLWRLRIILSITIFANFVAIACLVHIFWPKGSYRKFFISDNNLHRQIGRGGSTSTELEEFEKMLICDDSADSDPDNPD</sequence>
<keyword evidence="2" id="KW-0732">Signal</keyword>
<feature type="transmembrane region" description="Helical" evidence="1">
    <location>
        <begin position="397"/>
        <end position="418"/>
    </location>
</feature>
<dbReference type="Proteomes" id="UP000887540">
    <property type="component" value="Unplaced"/>
</dbReference>
<feature type="signal peptide" evidence="2">
    <location>
        <begin position="1"/>
        <end position="18"/>
    </location>
</feature>
<keyword evidence="1" id="KW-1133">Transmembrane helix</keyword>
<evidence type="ECO:0000259" key="3">
    <source>
        <dbReference type="Pfam" id="PF10192"/>
    </source>
</evidence>
<feature type="transmembrane region" description="Helical" evidence="1">
    <location>
        <begin position="355"/>
        <end position="376"/>
    </location>
</feature>
<keyword evidence="1" id="KW-0812">Transmembrane</keyword>
<evidence type="ECO:0000256" key="1">
    <source>
        <dbReference type="SAM" id="Phobius"/>
    </source>
</evidence>
<name>A0A914EB06_9BILA</name>
<dbReference type="InterPro" id="IPR047831">
    <property type="entry name" value="GPR180/TMEM145"/>
</dbReference>
<dbReference type="Pfam" id="PF10192">
    <property type="entry name" value="GPR180-TMEM145_TM"/>
    <property type="match status" value="1"/>
</dbReference>
<accession>A0A914EB06</accession>
<dbReference type="GO" id="GO:0019236">
    <property type="term" value="P:response to pheromone"/>
    <property type="evidence" value="ECO:0007669"/>
    <property type="project" value="InterPro"/>
</dbReference>
<dbReference type="InterPro" id="IPR019336">
    <property type="entry name" value="GPR180/TMEM145_TM"/>
</dbReference>
<keyword evidence="4" id="KW-1185">Reference proteome</keyword>
<reference evidence="5" key="1">
    <citation type="submission" date="2022-11" db="UniProtKB">
        <authorList>
            <consortium name="WormBaseParasite"/>
        </authorList>
    </citation>
    <scope>IDENTIFICATION</scope>
</reference>
<dbReference type="GO" id="GO:0007186">
    <property type="term" value="P:G protein-coupled receptor signaling pathway"/>
    <property type="evidence" value="ECO:0007669"/>
    <property type="project" value="InterPro"/>
</dbReference>
<evidence type="ECO:0000256" key="2">
    <source>
        <dbReference type="SAM" id="SignalP"/>
    </source>
</evidence>
<dbReference type="PANTHER" id="PTHR23252:SF43">
    <property type="entry name" value="INTIMAL THICKNESS RELATED RECEPTOR IRP DOMAIN-CONTAINING PROTEIN"/>
    <property type="match status" value="1"/>
</dbReference>
<feature type="transmembrane region" description="Helical" evidence="1">
    <location>
        <begin position="280"/>
        <end position="304"/>
    </location>
</feature>
<dbReference type="PANTHER" id="PTHR23252">
    <property type="entry name" value="INTIMAL THICKNESS RECEPTOR-RELATED"/>
    <property type="match status" value="1"/>
</dbReference>
<dbReference type="WBParaSite" id="ACRNAN_scaffold692.g11577.t1">
    <property type="protein sequence ID" value="ACRNAN_scaffold692.g11577.t1"/>
    <property type="gene ID" value="ACRNAN_scaffold692.g11577"/>
</dbReference>
<organism evidence="4 5">
    <name type="scientific">Acrobeloides nanus</name>
    <dbReference type="NCBI Taxonomy" id="290746"/>
    <lineage>
        <taxon>Eukaryota</taxon>
        <taxon>Metazoa</taxon>
        <taxon>Ecdysozoa</taxon>
        <taxon>Nematoda</taxon>
        <taxon>Chromadorea</taxon>
        <taxon>Rhabditida</taxon>
        <taxon>Tylenchina</taxon>
        <taxon>Cephalobomorpha</taxon>
        <taxon>Cephaloboidea</taxon>
        <taxon>Cephalobidae</taxon>
        <taxon>Acrobeloides</taxon>
    </lineage>
</organism>
<keyword evidence="1" id="KW-0472">Membrane</keyword>
<feature type="domain" description="GPR180/TMEM145 transmembrane" evidence="3">
    <location>
        <begin position="223"/>
        <end position="442"/>
    </location>
</feature>
<evidence type="ECO:0000313" key="5">
    <source>
        <dbReference type="WBParaSite" id="ACRNAN_scaffold692.g11577.t1"/>
    </source>
</evidence>
<dbReference type="AlphaFoldDB" id="A0A914EB06"/>
<protein>
    <submittedName>
        <fullName evidence="5">GPR180/TMEM145 transmembrane domain-containing protein</fullName>
    </submittedName>
</protein>
<evidence type="ECO:0000313" key="4">
    <source>
        <dbReference type="Proteomes" id="UP000887540"/>
    </source>
</evidence>
<proteinExistence type="predicted"/>
<feature type="chain" id="PRO_5037448263" evidence="2">
    <location>
        <begin position="19"/>
        <end position="497"/>
    </location>
</feature>
<feature type="transmembrane region" description="Helical" evidence="1">
    <location>
        <begin position="251"/>
        <end position="274"/>
    </location>
</feature>